<dbReference type="Pfam" id="PF12146">
    <property type="entry name" value="Hydrolase_4"/>
    <property type="match status" value="1"/>
</dbReference>
<comment type="caution">
    <text evidence="2">The sequence shown here is derived from an EMBL/GenBank/DDBJ whole genome shotgun (WGS) entry which is preliminary data.</text>
</comment>
<dbReference type="Gene3D" id="3.40.50.1820">
    <property type="entry name" value="alpha/beta hydrolase"/>
    <property type="match status" value="1"/>
</dbReference>
<evidence type="ECO:0000313" key="2">
    <source>
        <dbReference type="EMBL" id="NNH23870.1"/>
    </source>
</evidence>
<reference evidence="2 3" key="1">
    <citation type="submission" date="2020-05" db="EMBL/GenBank/DDBJ databases">
        <title>MicrobeNet Type strains.</title>
        <authorList>
            <person name="Nicholson A.C."/>
        </authorList>
    </citation>
    <scope>NUCLEOTIDE SEQUENCE [LARGE SCALE GENOMIC DNA]</scope>
    <source>
        <strain evidence="2 3">JCM 14547</strain>
    </source>
</reference>
<dbReference type="EMBL" id="JABEMA010000211">
    <property type="protein sequence ID" value="NNH23870.1"/>
    <property type="molecule type" value="Genomic_DNA"/>
</dbReference>
<gene>
    <name evidence="2" type="ORF">HLB09_12375</name>
</gene>
<dbReference type="InterPro" id="IPR051044">
    <property type="entry name" value="MAG_DAG_Lipase"/>
</dbReference>
<dbReference type="InterPro" id="IPR022742">
    <property type="entry name" value="Hydrolase_4"/>
</dbReference>
<evidence type="ECO:0000313" key="3">
    <source>
        <dbReference type="Proteomes" id="UP000555552"/>
    </source>
</evidence>
<accession>A0A849BL00</accession>
<sequence length="295" mass="30759">MTAEPRTSSFASPSDGLAVATYRWEPADGPVRGVVQVAHGLAEHGRRYARLATALADAGFVVVACDHRGHGASTSEQVPLGSFGAAGAAGFVGDVVRLGELLRDEHPDLPRFLLGHSLGSMAAQNALLDHDALWAGAVLTGSTAIDGLVEVVSALPADAGLEGFNAPFPSRTGFEWLSRDEAEVDAYVADPLCGFATEDAVLGGVLATAGRTADPEALAGIRDDLPVLVVSGDEDPVGGSGGALVRRLAERYRDAGLRDVTLELRHGARHEVLNETDRDATTALVVDWLVERAAR</sequence>
<keyword evidence="3" id="KW-1185">Reference proteome</keyword>
<dbReference type="GO" id="GO:0016787">
    <property type="term" value="F:hydrolase activity"/>
    <property type="evidence" value="ECO:0007669"/>
    <property type="project" value="UniProtKB-KW"/>
</dbReference>
<dbReference type="PANTHER" id="PTHR11614">
    <property type="entry name" value="PHOSPHOLIPASE-RELATED"/>
    <property type="match status" value="1"/>
</dbReference>
<dbReference type="AlphaFoldDB" id="A0A849BL00"/>
<organism evidence="2 3">
    <name type="scientific">Pseudokineococcus marinus</name>
    <dbReference type="NCBI Taxonomy" id="351215"/>
    <lineage>
        <taxon>Bacteria</taxon>
        <taxon>Bacillati</taxon>
        <taxon>Actinomycetota</taxon>
        <taxon>Actinomycetes</taxon>
        <taxon>Kineosporiales</taxon>
        <taxon>Kineosporiaceae</taxon>
        <taxon>Pseudokineococcus</taxon>
    </lineage>
</organism>
<proteinExistence type="predicted"/>
<dbReference type="SUPFAM" id="SSF53474">
    <property type="entry name" value="alpha/beta-Hydrolases"/>
    <property type="match status" value="1"/>
</dbReference>
<keyword evidence="2" id="KW-0378">Hydrolase</keyword>
<protein>
    <submittedName>
        <fullName evidence="2">Alpha/beta hydrolase</fullName>
    </submittedName>
</protein>
<dbReference type="InterPro" id="IPR029058">
    <property type="entry name" value="AB_hydrolase_fold"/>
</dbReference>
<dbReference type="Proteomes" id="UP000555552">
    <property type="component" value="Unassembled WGS sequence"/>
</dbReference>
<evidence type="ECO:0000259" key="1">
    <source>
        <dbReference type="Pfam" id="PF12146"/>
    </source>
</evidence>
<dbReference type="RefSeq" id="WP_171203657.1">
    <property type="nucleotide sequence ID" value="NZ_BAAANP010000018.1"/>
</dbReference>
<name>A0A849BL00_9ACTN</name>
<feature type="domain" description="Serine aminopeptidase S33" evidence="1">
    <location>
        <begin position="30"/>
        <end position="277"/>
    </location>
</feature>